<comment type="similarity">
    <text evidence="1 3">Belongs to the short-chain dehydrogenases/reductases (SDR) family.</text>
</comment>
<dbReference type="GO" id="GO:0016491">
    <property type="term" value="F:oxidoreductase activity"/>
    <property type="evidence" value="ECO:0007669"/>
    <property type="project" value="UniProtKB-KW"/>
</dbReference>
<organism evidence="4 5">
    <name type="scientific">Ktedonosporobacter rubrisoli</name>
    <dbReference type="NCBI Taxonomy" id="2509675"/>
    <lineage>
        <taxon>Bacteria</taxon>
        <taxon>Bacillati</taxon>
        <taxon>Chloroflexota</taxon>
        <taxon>Ktedonobacteria</taxon>
        <taxon>Ktedonobacterales</taxon>
        <taxon>Ktedonosporobacteraceae</taxon>
        <taxon>Ktedonosporobacter</taxon>
    </lineage>
</organism>
<evidence type="ECO:0000313" key="5">
    <source>
        <dbReference type="Proteomes" id="UP000290365"/>
    </source>
</evidence>
<dbReference type="PANTHER" id="PTHR42879:SF6">
    <property type="entry name" value="NADPH-DEPENDENT REDUCTASE BACG"/>
    <property type="match status" value="1"/>
</dbReference>
<dbReference type="PANTHER" id="PTHR42879">
    <property type="entry name" value="3-OXOACYL-(ACYL-CARRIER-PROTEIN) REDUCTASE"/>
    <property type="match status" value="1"/>
</dbReference>
<gene>
    <name evidence="4" type="ORF">EPA93_00650</name>
</gene>
<dbReference type="FunFam" id="3.40.50.720:FF:000084">
    <property type="entry name" value="Short-chain dehydrogenase reductase"/>
    <property type="match status" value="1"/>
</dbReference>
<evidence type="ECO:0000256" key="2">
    <source>
        <dbReference type="ARBA" id="ARBA00023002"/>
    </source>
</evidence>
<dbReference type="PRINTS" id="PR00080">
    <property type="entry name" value="SDRFAMILY"/>
</dbReference>
<dbReference type="PRINTS" id="PR00081">
    <property type="entry name" value="GDHRDH"/>
</dbReference>
<name>A0A4P6JHR8_KTERU</name>
<keyword evidence="2" id="KW-0560">Oxidoreductase</keyword>
<dbReference type="OrthoDB" id="9803333at2"/>
<dbReference type="Proteomes" id="UP000290365">
    <property type="component" value="Chromosome"/>
</dbReference>
<protein>
    <submittedName>
        <fullName evidence="4">SDR family NAD(P)-dependent oxidoreductase</fullName>
    </submittedName>
</protein>
<reference evidence="4 5" key="1">
    <citation type="submission" date="2019-01" db="EMBL/GenBank/DDBJ databases">
        <title>Ktedonosporobacter rubrisoli SCAWS-G2.</title>
        <authorList>
            <person name="Huang Y."/>
            <person name="Yan B."/>
        </authorList>
    </citation>
    <scope>NUCLEOTIDE SEQUENCE [LARGE SCALE GENOMIC DNA]</scope>
    <source>
        <strain evidence="4 5">SCAWS-G2</strain>
    </source>
</reference>
<proteinExistence type="inferred from homology"/>
<dbReference type="EMBL" id="CP035758">
    <property type="protein sequence ID" value="QBD74579.1"/>
    <property type="molecule type" value="Genomic_DNA"/>
</dbReference>
<dbReference type="InterPro" id="IPR036291">
    <property type="entry name" value="NAD(P)-bd_dom_sf"/>
</dbReference>
<dbReference type="InterPro" id="IPR050259">
    <property type="entry name" value="SDR"/>
</dbReference>
<dbReference type="AlphaFoldDB" id="A0A4P6JHR8"/>
<keyword evidence="5" id="KW-1185">Reference proteome</keyword>
<evidence type="ECO:0000256" key="1">
    <source>
        <dbReference type="ARBA" id="ARBA00006484"/>
    </source>
</evidence>
<evidence type="ECO:0000256" key="3">
    <source>
        <dbReference type="RuleBase" id="RU000363"/>
    </source>
</evidence>
<evidence type="ECO:0000313" key="4">
    <source>
        <dbReference type="EMBL" id="QBD74579.1"/>
    </source>
</evidence>
<dbReference type="InterPro" id="IPR002347">
    <property type="entry name" value="SDR_fam"/>
</dbReference>
<dbReference type="KEGG" id="kbs:EPA93_00650"/>
<dbReference type="Gene3D" id="3.40.50.720">
    <property type="entry name" value="NAD(P)-binding Rossmann-like Domain"/>
    <property type="match status" value="1"/>
</dbReference>
<dbReference type="RefSeq" id="WP_129885178.1">
    <property type="nucleotide sequence ID" value="NZ_CP035758.1"/>
</dbReference>
<sequence length="261" mass="27514">MDLGLQDKVVIVTGGSAGIGQATAVAFAGEGAKVTAVGRSIEPLRKTVSEIEAAGGEGLAVVADLNQLEDVKRVVEETVSRFGHIDILFNNAGSAMGGPFLEIPDEQWMAAMQLKFFGYMRLTREVIPHLIEAGGGRIINVIGAFGKEPSPSFLPGAATNAAIRNFTKGLALTLKPHNILVNAISPSLTRTQRAVRLLEQQAEMSGLSVEQLEQERSADFVGGHMTKPEEIAALALFLASKQVVTLTGAEIDVNGGTSHSI</sequence>
<dbReference type="SUPFAM" id="SSF51735">
    <property type="entry name" value="NAD(P)-binding Rossmann-fold domains"/>
    <property type="match status" value="1"/>
</dbReference>
<dbReference type="Pfam" id="PF00106">
    <property type="entry name" value="adh_short"/>
    <property type="match status" value="1"/>
</dbReference>
<accession>A0A4P6JHR8</accession>